<dbReference type="EMBL" id="JF806277">
    <property type="protein sequence ID" value="AEI17084.1"/>
    <property type="molecule type" value="Genomic_DNA"/>
</dbReference>
<sequence>PPAEDSHQNTKLPHHLPRVWQLPQDPQFYLHGPKLHREAPKQLWFLRTIFQITLCSPVQACDFYQWFSIQHFYKPELKQFAARHVSSIPWAGSQSLITQFHGEEDSGLPKVDVGSSTWGSKCQFKWRN</sequence>
<dbReference type="AlphaFoldDB" id="F8UJY3"/>
<feature type="non-terminal residue" evidence="1">
    <location>
        <position position="128"/>
    </location>
</feature>
<name>F8UJY3_9SAUR</name>
<proteinExistence type="predicted"/>
<protein>
    <submittedName>
        <fullName evidence="1">Ubinuclein 1</fullName>
    </submittedName>
</protein>
<evidence type="ECO:0000313" key="1">
    <source>
        <dbReference type="EMBL" id="AEI17084.1"/>
    </source>
</evidence>
<gene>
    <name evidence="1" type="primary">UBN1</name>
</gene>
<feature type="non-terminal residue" evidence="1">
    <location>
        <position position="1"/>
    </location>
</feature>
<organism evidence="1">
    <name type="scientific">Stenocercus guentheri</name>
    <dbReference type="NCBI Taxonomy" id="43641"/>
    <lineage>
        <taxon>Eukaryota</taxon>
        <taxon>Metazoa</taxon>
        <taxon>Chordata</taxon>
        <taxon>Craniata</taxon>
        <taxon>Vertebrata</taxon>
        <taxon>Euteleostomi</taxon>
        <taxon>Lepidosauria</taxon>
        <taxon>Squamata</taxon>
        <taxon>Bifurcata</taxon>
        <taxon>Unidentata</taxon>
        <taxon>Episquamata</taxon>
        <taxon>Toxicofera</taxon>
        <taxon>Iguania</taxon>
        <taxon>Iguanidae</taxon>
        <taxon>Tropidurinae</taxon>
        <taxon>Stenocercus</taxon>
    </lineage>
</organism>
<reference evidence="1" key="1">
    <citation type="journal article" date="2011" name="Mol. Phylogenet. Evol.">
        <title>Phylogeny of iguanian lizards inferred from 29 nuclear loci, and a comparison of concatenated and species-tree approaches for an ancient, rapid radiation.</title>
        <authorList>
            <person name="Townsend T.M."/>
            <person name="Mulcahy D.G."/>
            <person name="Noonan B.P."/>
            <person name="Sites J.W.Jr."/>
            <person name="Kuczynski C.A."/>
            <person name="Wiens J.J."/>
            <person name="Reeder T.W."/>
        </authorList>
    </citation>
    <scope>NUCLEOTIDE SEQUENCE</scope>
</reference>
<accession>F8UJY3</accession>